<dbReference type="STRING" id="1183438.GKIL_4032"/>
<dbReference type="PANTHER" id="PTHR35467:SF2">
    <property type="entry name" value="PROTEIN NEOXANTHIN-DEFICIENT 1"/>
    <property type="match status" value="1"/>
</dbReference>
<accession>U5QN00</accession>
<dbReference type="eggNOG" id="COG4689">
    <property type="taxonomic scope" value="Bacteria"/>
</dbReference>
<dbReference type="KEGG" id="glj:GKIL_4032"/>
<evidence type="ECO:0000313" key="2">
    <source>
        <dbReference type="Proteomes" id="UP000017396"/>
    </source>
</evidence>
<evidence type="ECO:0000313" key="1">
    <source>
        <dbReference type="EMBL" id="AGY60278.1"/>
    </source>
</evidence>
<dbReference type="AlphaFoldDB" id="U5QN00"/>
<sequence length="271" mass="29779">MDQLFSGLRSLSLPEIAVPGTGIPFDASLDIAPDDPELVAPPWQLGGQAVLELAQFPVEAVQPFVPAGLDILQTWPGYTLGTTAFIAYDRSPVGSYDELVIAPALVRSRDVLSQWVAVIEVDSDTSRRNGRYQWGLPKQLRSFDYRWQPGRADFTIAPAAGEVPLLQASCLEAIPLRELDLPDWLAPVRTALQDLSVPLQLTNLTQLTYKNAGFVRTAARFEGSATAVRFDQLTTEAAPDSPYHLLKLRRPLVGLRFERFSLELGTPSPVL</sequence>
<dbReference type="RefSeq" id="WP_023175618.1">
    <property type="nucleotide sequence ID" value="NC_022600.1"/>
</dbReference>
<dbReference type="Gene3D" id="2.40.400.10">
    <property type="entry name" value="Acetoacetate decarboxylase-like"/>
    <property type="match status" value="1"/>
</dbReference>
<dbReference type="OrthoDB" id="834556at2"/>
<dbReference type="Proteomes" id="UP000017396">
    <property type="component" value="Chromosome"/>
</dbReference>
<dbReference type="InterPro" id="IPR023375">
    <property type="entry name" value="ADC_dom_sf"/>
</dbReference>
<name>U5QN00_GLOK1</name>
<dbReference type="PANTHER" id="PTHR35467">
    <property type="match status" value="1"/>
</dbReference>
<proteinExistence type="predicted"/>
<evidence type="ECO:0008006" key="3">
    <source>
        <dbReference type="Google" id="ProtNLM"/>
    </source>
</evidence>
<dbReference type="SUPFAM" id="SSF160104">
    <property type="entry name" value="Acetoacetate decarboxylase-like"/>
    <property type="match status" value="1"/>
</dbReference>
<protein>
    <recommendedName>
        <fullName evidence="3">Acetoacetate decarboxylase</fullName>
    </recommendedName>
</protein>
<dbReference type="InterPro" id="IPR039343">
    <property type="entry name" value="NDX1-like"/>
</dbReference>
<dbReference type="EMBL" id="CP003587">
    <property type="protein sequence ID" value="AGY60278.1"/>
    <property type="molecule type" value="Genomic_DNA"/>
</dbReference>
<gene>
    <name evidence="1" type="ORF">GKIL_4032</name>
</gene>
<keyword evidence="2" id="KW-1185">Reference proteome</keyword>
<reference evidence="1 2" key="1">
    <citation type="journal article" date="2013" name="PLoS ONE">
        <title>Cultivation and Complete Genome Sequencing of Gloeobacter kilaueensis sp. nov., from a Lava Cave in Kilauea Caldera, Hawai'i.</title>
        <authorList>
            <person name="Saw J.H."/>
            <person name="Schatz M."/>
            <person name="Brown M.V."/>
            <person name="Kunkel D.D."/>
            <person name="Foster J.S."/>
            <person name="Shick H."/>
            <person name="Christensen S."/>
            <person name="Hou S."/>
            <person name="Wan X."/>
            <person name="Donachie S.P."/>
        </authorList>
    </citation>
    <scope>NUCLEOTIDE SEQUENCE [LARGE SCALE GENOMIC DNA]</scope>
    <source>
        <strain evidence="2">JS</strain>
    </source>
</reference>
<dbReference type="HOGENOM" id="CLU_1018473_0_0_3"/>
<organism evidence="1 2">
    <name type="scientific">Gloeobacter kilaueensis (strain ATCC BAA-2537 / CCAP 1431/1 / ULC 316 / JS1)</name>
    <dbReference type="NCBI Taxonomy" id="1183438"/>
    <lineage>
        <taxon>Bacteria</taxon>
        <taxon>Bacillati</taxon>
        <taxon>Cyanobacteriota</taxon>
        <taxon>Cyanophyceae</taxon>
        <taxon>Gloeobacterales</taxon>
        <taxon>Gloeobacteraceae</taxon>
        <taxon>Gloeobacter</taxon>
    </lineage>
</organism>